<dbReference type="EMBL" id="BFAD01000007">
    <property type="protein sequence ID" value="GBE84860.1"/>
    <property type="molecule type" value="Genomic_DNA"/>
</dbReference>
<dbReference type="GeneID" id="38781777"/>
<gene>
    <name evidence="3" type="ORF">SCP_0700400</name>
</gene>
<dbReference type="PANTHER" id="PTHR40465">
    <property type="entry name" value="CHROMOSOME 1, WHOLE GENOME SHOTGUN SEQUENCE"/>
    <property type="match status" value="1"/>
</dbReference>
<dbReference type="Pfam" id="PF20152">
    <property type="entry name" value="DUF6534"/>
    <property type="match status" value="1"/>
</dbReference>
<comment type="caution">
    <text evidence="3">The sequence shown here is derived from an EMBL/GenBank/DDBJ whole genome shotgun (WGS) entry which is preliminary data.</text>
</comment>
<evidence type="ECO:0000259" key="2">
    <source>
        <dbReference type="Pfam" id="PF20152"/>
    </source>
</evidence>
<keyword evidence="1" id="KW-0812">Transmembrane</keyword>
<name>A0A401GRT1_9APHY</name>
<feature type="transmembrane region" description="Helical" evidence="1">
    <location>
        <begin position="48"/>
        <end position="72"/>
    </location>
</feature>
<feature type="transmembrane region" description="Helical" evidence="1">
    <location>
        <begin position="228"/>
        <end position="249"/>
    </location>
</feature>
<reference evidence="3 4" key="1">
    <citation type="journal article" date="2018" name="Sci. Rep.">
        <title>Genome sequence of the cauliflower mushroom Sparassis crispa (Hanabiratake) and its association with beneficial usage.</title>
        <authorList>
            <person name="Kiyama R."/>
            <person name="Furutani Y."/>
            <person name="Kawaguchi K."/>
            <person name="Nakanishi T."/>
        </authorList>
    </citation>
    <scope>NUCLEOTIDE SEQUENCE [LARGE SCALE GENOMIC DNA]</scope>
</reference>
<feature type="domain" description="DUF6534" evidence="2">
    <location>
        <begin position="168"/>
        <end position="253"/>
    </location>
</feature>
<proteinExistence type="predicted"/>
<dbReference type="RefSeq" id="XP_027615773.1">
    <property type="nucleotide sequence ID" value="XM_027759972.1"/>
</dbReference>
<evidence type="ECO:0000313" key="4">
    <source>
        <dbReference type="Proteomes" id="UP000287166"/>
    </source>
</evidence>
<dbReference type="InParanoid" id="A0A401GRT1"/>
<protein>
    <recommendedName>
        <fullName evidence="2">DUF6534 domain-containing protein</fullName>
    </recommendedName>
</protein>
<evidence type="ECO:0000313" key="3">
    <source>
        <dbReference type="EMBL" id="GBE84860.1"/>
    </source>
</evidence>
<dbReference type="AlphaFoldDB" id="A0A401GRT1"/>
<accession>A0A401GRT1</accession>
<feature type="transmembrane region" description="Helical" evidence="1">
    <location>
        <begin position="87"/>
        <end position="108"/>
    </location>
</feature>
<dbReference type="PANTHER" id="PTHR40465:SF1">
    <property type="entry name" value="DUF6534 DOMAIN-CONTAINING PROTEIN"/>
    <property type="match status" value="1"/>
</dbReference>
<keyword evidence="1" id="KW-0472">Membrane</keyword>
<feature type="transmembrane region" description="Helical" evidence="1">
    <location>
        <begin position="120"/>
        <end position="142"/>
    </location>
</feature>
<keyword evidence="4" id="KW-1185">Reference proteome</keyword>
<dbReference type="Proteomes" id="UP000287166">
    <property type="component" value="Unassembled WGS sequence"/>
</dbReference>
<organism evidence="3 4">
    <name type="scientific">Sparassis crispa</name>
    <dbReference type="NCBI Taxonomy" id="139825"/>
    <lineage>
        <taxon>Eukaryota</taxon>
        <taxon>Fungi</taxon>
        <taxon>Dikarya</taxon>
        <taxon>Basidiomycota</taxon>
        <taxon>Agaricomycotina</taxon>
        <taxon>Agaricomycetes</taxon>
        <taxon>Polyporales</taxon>
        <taxon>Sparassidaceae</taxon>
        <taxon>Sparassis</taxon>
    </lineage>
</organism>
<feature type="transmembrane region" description="Helical" evidence="1">
    <location>
        <begin position="12"/>
        <end position="36"/>
    </location>
</feature>
<evidence type="ECO:0000256" key="1">
    <source>
        <dbReference type="SAM" id="Phobius"/>
    </source>
</evidence>
<dbReference type="InterPro" id="IPR045339">
    <property type="entry name" value="DUF6534"/>
</dbReference>
<feature type="transmembrane region" description="Helical" evidence="1">
    <location>
        <begin position="195"/>
        <end position="216"/>
    </location>
</feature>
<keyword evidence="1" id="KW-1133">Transmembrane helix</keyword>
<dbReference type="OrthoDB" id="3190888at2759"/>
<sequence length="315" mass="34862">MAFLFSKDAVLGAAFIGFSISTLCLGALSMQTYTYFRRYPQDRPFYKALVAFIWILEFVDQAVVAHAVYFYLVTNWGEPLSLLGRPVWSLLVQVTLGAAAGTVVKACFAMRVWRFSNRNIWATGLILLLTFAQMATACVFTRKGFEMSSLADASQLRFVATLSLGIGVATDSVTAIALCIFLRKLRTGYTKDDSIVNRLSLFAVNTGALTSAFSLATLVTYDTMPSNFVYMGCYFVVSKLYANSFLATLNTRKVLRGRGTDGEHVTMPTFLMVGKITEQDQEDQDITTQGSRIEVGVQREISLSRDPIPSYAVAW</sequence>
<feature type="transmembrane region" description="Helical" evidence="1">
    <location>
        <begin position="162"/>
        <end position="183"/>
    </location>
</feature>